<name>A0A167VTS1_9EURO</name>
<dbReference type="Gene3D" id="3.90.420.10">
    <property type="entry name" value="Oxidoreductase, molybdopterin-binding domain"/>
    <property type="match status" value="1"/>
</dbReference>
<organism evidence="7 8">
    <name type="scientific">Ascosphaera apis ARSEF 7405</name>
    <dbReference type="NCBI Taxonomy" id="392613"/>
    <lineage>
        <taxon>Eukaryota</taxon>
        <taxon>Fungi</taxon>
        <taxon>Dikarya</taxon>
        <taxon>Ascomycota</taxon>
        <taxon>Pezizomycotina</taxon>
        <taxon>Eurotiomycetes</taxon>
        <taxon>Eurotiomycetidae</taxon>
        <taxon>Onygenales</taxon>
        <taxon>Ascosphaeraceae</taxon>
        <taxon>Ascosphaera</taxon>
    </lineage>
</organism>
<evidence type="ECO:0000256" key="3">
    <source>
        <dbReference type="ARBA" id="ARBA00022723"/>
    </source>
</evidence>
<evidence type="ECO:0000313" key="7">
    <source>
        <dbReference type="EMBL" id="KZZ87997.1"/>
    </source>
</evidence>
<dbReference type="EMBL" id="AZGZ01000029">
    <property type="protein sequence ID" value="KZZ87997.1"/>
    <property type="molecule type" value="Genomic_DNA"/>
</dbReference>
<keyword evidence="8" id="KW-1185">Reference proteome</keyword>
<dbReference type="GO" id="GO:0020037">
    <property type="term" value="F:heme binding"/>
    <property type="evidence" value="ECO:0007669"/>
    <property type="project" value="TreeGrafter"/>
</dbReference>
<dbReference type="GO" id="GO:0043546">
    <property type="term" value="F:molybdopterin cofactor binding"/>
    <property type="evidence" value="ECO:0007669"/>
    <property type="project" value="TreeGrafter"/>
</dbReference>
<evidence type="ECO:0000256" key="1">
    <source>
        <dbReference type="ARBA" id="ARBA00001924"/>
    </source>
</evidence>
<dbReference type="GO" id="GO:0008482">
    <property type="term" value="F:sulfite oxidase activity"/>
    <property type="evidence" value="ECO:0007669"/>
    <property type="project" value="TreeGrafter"/>
</dbReference>
<protein>
    <submittedName>
        <fullName evidence="7">Sulfite oxidase</fullName>
    </submittedName>
</protein>
<dbReference type="InterPro" id="IPR000572">
    <property type="entry name" value="OxRdtase_Mopterin-bd_dom"/>
</dbReference>
<dbReference type="InterPro" id="IPR008335">
    <property type="entry name" value="Mopterin_OxRdtase_euk"/>
</dbReference>
<keyword evidence="2" id="KW-0500">Molybdenum</keyword>
<dbReference type="AlphaFoldDB" id="A0A167VTS1"/>
<evidence type="ECO:0000259" key="6">
    <source>
        <dbReference type="Pfam" id="PF03404"/>
    </source>
</evidence>
<dbReference type="GO" id="GO:0005739">
    <property type="term" value="C:mitochondrion"/>
    <property type="evidence" value="ECO:0007669"/>
    <property type="project" value="TreeGrafter"/>
</dbReference>
<evidence type="ECO:0000256" key="4">
    <source>
        <dbReference type="ARBA" id="ARBA00023002"/>
    </source>
</evidence>
<dbReference type="InterPro" id="IPR014756">
    <property type="entry name" value="Ig_E-set"/>
</dbReference>
<dbReference type="PRINTS" id="PR00407">
    <property type="entry name" value="EUMOPTERIN"/>
</dbReference>
<dbReference type="SUPFAM" id="SSF81296">
    <property type="entry name" value="E set domains"/>
    <property type="match status" value="1"/>
</dbReference>
<dbReference type="SUPFAM" id="SSF56524">
    <property type="entry name" value="Oxidoreductase molybdopterin-binding domain"/>
    <property type="match status" value="1"/>
</dbReference>
<gene>
    <name evidence="7" type="ORF">AAP_05263</name>
</gene>
<keyword evidence="4" id="KW-0560">Oxidoreductase</keyword>
<dbReference type="InterPro" id="IPR036374">
    <property type="entry name" value="OxRdtase_Mopterin-bd_sf"/>
</dbReference>
<dbReference type="PANTHER" id="PTHR19372:SF7">
    <property type="entry name" value="SULFITE OXIDASE, MITOCHONDRIAL"/>
    <property type="match status" value="1"/>
</dbReference>
<dbReference type="Pfam" id="PF03404">
    <property type="entry name" value="Mo-co_dimer"/>
    <property type="match status" value="1"/>
</dbReference>
<dbReference type="Pfam" id="PF00174">
    <property type="entry name" value="Oxidored_molyb"/>
    <property type="match status" value="1"/>
</dbReference>
<dbReference type="Proteomes" id="UP000242877">
    <property type="component" value="Unassembled WGS sequence"/>
</dbReference>
<dbReference type="GO" id="GO:0006790">
    <property type="term" value="P:sulfur compound metabolic process"/>
    <property type="evidence" value="ECO:0007669"/>
    <property type="project" value="TreeGrafter"/>
</dbReference>
<keyword evidence="3" id="KW-0479">Metal-binding</keyword>
<dbReference type="Gene3D" id="2.60.40.650">
    <property type="match status" value="1"/>
</dbReference>
<dbReference type="OrthoDB" id="432685at2759"/>
<evidence type="ECO:0000256" key="2">
    <source>
        <dbReference type="ARBA" id="ARBA00022505"/>
    </source>
</evidence>
<proteinExistence type="predicted"/>
<comment type="caution">
    <text evidence="7">The sequence shown here is derived from an EMBL/GenBank/DDBJ whole genome shotgun (WGS) entry which is preliminary data.</text>
</comment>
<dbReference type="InterPro" id="IPR005066">
    <property type="entry name" value="MoCF_OxRdtse_dimer"/>
</dbReference>
<dbReference type="GO" id="GO:0030151">
    <property type="term" value="F:molybdenum ion binding"/>
    <property type="evidence" value="ECO:0007669"/>
    <property type="project" value="InterPro"/>
</dbReference>
<comment type="cofactor">
    <cofactor evidence="1">
        <name>Mo-molybdopterin</name>
        <dbReference type="ChEBI" id="CHEBI:71302"/>
    </cofactor>
</comment>
<accession>A0A167VTS1</accession>
<feature type="domain" description="Moybdenum cofactor oxidoreductase dimerisation" evidence="6">
    <location>
        <begin position="252"/>
        <end position="371"/>
    </location>
</feature>
<sequence>MAAEEKKTLPKGTELLNHEEPLDKLVSSFITKDKPFNRNHSKIVYLDAATHRVTVDGEVPIKLEVSVADLKNNFPQHEVVCALQCSGNRRDTMRRRWKDLHGLNWLDGAVMNCQWKGPRLRDVLMRAGLSAEKNESDGLWSRMNVAFACYHELCEDDDYYGGSISLAKAMSIDSEVILALEMNGEPLKPEYGYPVRVVVPGVAGARWVKWLDRITVQEEESQCFYQQHDYKVLPPEVSTWEESEPYWSKCPAFQSMPINSIIGVPATGTKAILDKDDCILVKGVALPYGDQGPITRVEVTVDDGETWADAHFSYPEGSSKWSWITWTAKVKISPEKRGSKITILSRATDKGGNTQPRLSVWNIRGIGYNGYGEAIDVLLE</sequence>
<reference evidence="7 8" key="1">
    <citation type="journal article" date="2016" name="Genome Biol. Evol.">
        <title>Divergent and convergent evolution of fungal pathogenicity.</title>
        <authorList>
            <person name="Shang Y."/>
            <person name="Xiao G."/>
            <person name="Zheng P."/>
            <person name="Cen K."/>
            <person name="Zhan S."/>
            <person name="Wang C."/>
        </authorList>
    </citation>
    <scope>NUCLEOTIDE SEQUENCE [LARGE SCALE GENOMIC DNA]</scope>
    <source>
        <strain evidence="7 8">ARSEF 7405</strain>
    </source>
</reference>
<dbReference type="FunFam" id="3.90.420.10:FF:000002">
    <property type="entry name" value="sulfite oxidase, mitochondrial"/>
    <property type="match status" value="1"/>
</dbReference>
<dbReference type="PANTHER" id="PTHR19372">
    <property type="entry name" value="SULFITE REDUCTASE"/>
    <property type="match status" value="1"/>
</dbReference>
<evidence type="ECO:0000259" key="5">
    <source>
        <dbReference type="Pfam" id="PF00174"/>
    </source>
</evidence>
<feature type="domain" description="Oxidoreductase molybdopterin-binding" evidence="5">
    <location>
        <begin position="43"/>
        <end position="225"/>
    </location>
</feature>
<dbReference type="VEuPathDB" id="FungiDB:AAP_05263"/>
<evidence type="ECO:0000313" key="8">
    <source>
        <dbReference type="Proteomes" id="UP000242877"/>
    </source>
</evidence>